<name>A0ABP6K075_9ACTN</name>
<dbReference type="PANTHER" id="PTHR23242:SF9">
    <property type="entry name" value="TRANSCRIPTION FACTOR HOXA13"/>
    <property type="match status" value="1"/>
</dbReference>
<feature type="domain" description="Hint" evidence="3">
    <location>
        <begin position="1039"/>
        <end position="1140"/>
    </location>
</feature>
<gene>
    <name evidence="4" type="ORF">GCM10010478_64390</name>
</gene>
<keyword evidence="5" id="KW-1185">Reference proteome</keyword>
<comment type="caution">
    <text evidence="4">The sequence shown here is derived from an EMBL/GenBank/DDBJ whole genome shotgun (WGS) entry which is preliminary data.</text>
</comment>
<dbReference type="PROSITE" id="PS50817">
    <property type="entry name" value="INTEIN_N_TER"/>
    <property type="match status" value="1"/>
</dbReference>
<dbReference type="InterPro" id="IPR036844">
    <property type="entry name" value="Hint_dom_sf"/>
</dbReference>
<keyword evidence="1" id="KW-0175">Coiled coil</keyword>
<dbReference type="InterPro" id="IPR006141">
    <property type="entry name" value="Intein_N"/>
</dbReference>
<dbReference type="PROSITE" id="PS50818">
    <property type="entry name" value="INTEIN_C_TER"/>
    <property type="match status" value="1"/>
</dbReference>
<dbReference type="EMBL" id="BAAAVA010000142">
    <property type="protein sequence ID" value="GAA2955448.1"/>
    <property type="molecule type" value="Genomic_DNA"/>
</dbReference>
<organism evidence="4 5">
    <name type="scientific">Streptomyces erythrogriseus</name>
    <dbReference type="NCBI Taxonomy" id="284027"/>
    <lineage>
        <taxon>Bacteria</taxon>
        <taxon>Bacillati</taxon>
        <taxon>Actinomycetota</taxon>
        <taxon>Actinomycetes</taxon>
        <taxon>Kitasatosporales</taxon>
        <taxon>Streptomycetaceae</taxon>
        <taxon>Streptomyces</taxon>
        <taxon>Streptomyces griseoincarnatus group</taxon>
    </lineage>
</organism>
<dbReference type="NCBIfam" id="TIGR01443">
    <property type="entry name" value="intein_Cterm"/>
    <property type="match status" value="1"/>
</dbReference>
<evidence type="ECO:0000313" key="4">
    <source>
        <dbReference type="EMBL" id="GAA2955448.1"/>
    </source>
</evidence>
<dbReference type="SUPFAM" id="SSF51294">
    <property type="entry name" value="Hedgehog/intein (Hint) domain"/>
    <property type="match status" value="1"/>
</dbReference>
<dbReference type="InterPro" id="IPR030934">
    <property type="entry name" value="Intein_C"/>
</dbReference>
<dbReference type="InterPro" id="IPR005506">
    <property type="entry name" value="DUF312_ALF"/>
</dbReference>
<evidence type="ECO:0000313" key="5">
    <source>
        <dbReference type="Proteomes" id="UP001501423"/>
    </source>
</evidence>
<dbReference type="Pfam" id="PF03752">
    <property type="entry name" value="ALF"/>
    <property type="match status" value="8"/>
</dbReference>
<keyword evidence="2" id="KW-0732">Signal</keyword>
<sequence length="1286" mass="133752">MLSVVLTTTLLSTPPAVAADPEPPAFRGLTVGYWLSGGTGVKEAAEQALLGTDDDIRQFLAEAPAIQEIDDRVDLSRVVNVGGPAVREGAKQALAGTPADVEAFLDTGWKTANEQDLRVEATRVVNFGGPGVQDAGVKALQGTAADVKQFLEVGQYKAQESDNRVEVTKLYNTGGPNVKAAAKLALQGTAEDIIEFLDVGQFVARNRDQEHTTIEQLIKQAESAGKQAEAATEKAEEASDKAVAAAALAKEAAERAAKETQAAKNDAQRASVKAGQAADAARAAAGAAQRAIGAANEANRSARRAALAAVQTANAAAAAAEAAGRASNAAYAASKDKDKAQAAKDRAAEARKAGDLAKKSAKAAEQAAKASLAAADAAAASRSATTNANSAAAAADQAAEYAEAAGGSAAGARAAAAETRRHAAAANRAANAAEALARRSATAANEARAAADSAATHAYNAADAADDAAKHAGEAADQAAEAAKQAKAAKAAADAATEAVATAQTTYELARDIETQDLDTRTDAGVEAAMTMKAATDTFTVEVSKTVVEGQSIMDDTRALATEANAPEADRAALAGEGRAVALRAMKYFGSWRQAAAARALSGTDADVIEYLRTGWDEAVAAETRQQVSDLASNSPYEAVRAAAAEALDGTDQEIQDFYTTGQHQVANADYRVAVTKLANDGGPSVKEGAKAALEDGSVQALLGFLNKGRYAAQQADERVTATQLYNEGGPEVRSAAKIALAGSADDVHRFVQGGQYMAARKDGLAATHIAQVQRLIAEGEKIAATARRNSALAAQAAAEAKGAADDAEKSKQAAEQSAKEAAGYAAAADAAADRAEDSAAQAKASAVTARAAADRANRDATAAEESAAQAEFSADYARTSAYEAQVASDRAHADAVAAGKSAKEADQDAAAAWKDVVAKREAEEAEARRLAEEKRKKERESKPKCYIPMNRDSLPPCAMAGGELVFPTIDPTIKEFAWEVLGLNDAKDCVKNPSLGKCTLAALGFLPVGKLKLLKKSVEGVEGAIDSSRAARMAQDCVKCFPAGTGVLMADDSVKDIQSVQVGDEVLATDPVAQETGPRKVTDLIITDGDKYFVELSISTPRGEEKLTATEEHPFWSPSEDEWVEAWELTPGMTLRTDDGDTVTIRANRFYGQSARTYNLTVEGLHSYYVLAGDTPVLVHNSRCLIGNILGPKGETLWLPKGRKAVAVTDNGKGWVYEIKESEALANGLDKKVRYVRVMDPVTKGNYQYPNGYVIYMNGSGQTMNPITGQVGIPKSDPYNHIPIP</sequence>
<evidence type="ECO:0000256" key="2">
    <source>
        <dbReference type="SAM" id="SignalP"/>
    </source>
</evidence>
<dbReference type="PANTHER" id="PTHR23242">
    <property type="entry name" value="TRANSCRIPTION FACTOR HOXA13"/>
    <property type="match status" value="1"/>
</dbReference>
<dbReference type="Pfam" id="PF07591">
    <property type="entry name" value="PT-HINT"/>
    <property type="match status" value="1"/>
</dbReference>
<feature type="chain" id="PRO_5046693706" description="Hint domain-containing protein" evidence="2">
    <location>
        <begin position="19"/>
        <end position="1286"/>
    </location>
</feature>
<dbReference type="Gene3D" id="2.170.16.10">
    <property type="entry name" value="Hedgehog/Intein (Hint) domain"/>
    <property type="match status" value="1"/>
</dbReference>
<dbReference type="CDD" id="cd00081">
    <property type="entry name" value="Hint"/>
    <property type="match status" value="1"/>
</dbReference>
<feature type="coiled-coil region" evidence="1">
    <location>
        <begin position="214"/>
        <end position="270"/>
    </location>
</feature>
<evidence type="ECO:0000256" key="1">
    <source>
        <dbReference type="SAM" id="Coils"/>
    </source>
</evidence>
<reference evidence="5" key="1">
    <citation type="journal article" date="2019" name="Int. J. Syst. Evol. Microbiol.">
        <title>The Global Catalogue of Microorganisms (GCM) 10K type strain sequencing project: providing services to taxonomists for standard genome sequencing and annotation.</title>
        <authorList>
            <consortium name="The Broad Institute Genomics Platform"/>
            <consortium name="The Broad Institute Genome Sequencing Center for Infectious Disease"/>
            <person name="Wu L."/>
            <person name="Ma J."/>
        </authorList>
    </citation>
    <scope>NUCLEOTIDE SEQUENCE [LARGE SCALE GENOMIC DNA]</scope>
    <source>
        <strain evidence="5">JCM 9650</strain>
    </source>
</reference>
<proteinExistence type="predicted"/>
<protein>
    <recommendedName>
        <fullName evidence="3">Hint domain-containing protein</fullName>
    </recommendedName>
</protein>
<feature type="signal peptide" evidence="2">
    <location>
        <begin position="1"/>
        <end position="18"/>
    </location>
</feature>
<accession>A0ABP6K075</accession>
<dbReference type="Proteomes" id="UP001501423">
    <property type="component" value="Unassembled WGS sequence"/>
</dbReference>
<dbReference type="SMART" id="SM00306">
    <property type="entry name" value="HintN"/>
    <property type="match status" value="1"/>
</dbReference>
<evidence type="ECO:0000259" key="3">
    <source>
        <dbReference type="SMART" id="SM00306"/>
    </source>
</evidence>
<dbReference type="InterPro" id="IPR003587">
    <property type="entry name" value="Hint_dom_N"/>
</dbReference>